<dbReference type="Pfam" id="PF21205">
    <property type="entry name" value="Rep3_C"/>
    <property type="match status" value="1"/>
</dbReference>
<dbReference type="InterPro" id="IPR036388">
    <property type="entry name" value="WH-like_DNA-bd_sf"/>
</dbReference>
<dbReference type="Proteomes" id="UP000531659">
    <property type="component" value="Unassembled WGS sequence"/>
</dbReference>
<gene>
    <name evidence="1" type="ORF">HLQ16_22860</name>
</gene>
<dbReference type="AlphaFoldDB" id="A0A7Y3T108"/>
<organism evidence="1 2">
    <name type="scientific">Clostridium estertheticum</name>
    <dbReference type="NCBI Taxonomy" id="238834"/>
    <lineage>
        <taxon>Bacteria</taxon>
        <taxon>Bacillati</taxon>
        <taxon>Bacillota</taxon>
        <taxon>Clostridia</taxon>
        <taxon>Eubacteriales</taxon>
        <taxon>Clostridiaceae</taxon>
        <taxon>Clostridium</taxon>
    </lineage>
</organism>
<protein>
    <submittedName>
        <fullName evidence="1">RepB family plasmid replication initiator protein</fullName>
    </submittedName>
</protein>
<dbReference type="Gene3D" id="1.10.10.10">
    <property type="entry name" value="Winged helix-like DNA-binding domain superfamily/Winged helix DNA-binding domain"/>
    <property type="match status" value="1"/>
</dbReference>
<comment type="caution">
    <text evidence="1">The sequence shown here is derived from an EMBL/GenBank/DDBJ whole genome shotgun (WGS) entry which is preliminary data.</text>
</comment>
<evidence type="ECO:0000313" key="1">
    <source>
        <dbReference type="EMBL" id="NNU78730.1"/>
    </source>
</evidence>
<proteinExistence type="predicted"/>
<accession>A0A7Y3T108</accession>
<dbReference type="SUPFAM" id="SSF46785">
    <property type="entry name" value="Winged helix' DNA-binding domain"/>
    <property type="match status" value="1"/>
</dbReference>
<name>A0A7Y3T108_9CLOT</name>
<dbReference type="InterPro" id="IPR036390">
    <property type="entry name" value="WH_DNA-bd_sf"/>
</dbReference>
<reference evidence="1 2" key="1">
    <citation type="submission" date="2020-05" db="EMBL/GenBank/DDBJ databases">
        <title>Complete genome of Clostridium estertheticum subspecies estertheticum, isolated from Vacuum packed lamb meat from New Zealand imported to Switzerland.</title>
        <authorList>
            <person name="Wambui J."/>
            <person name="Stevens M.J.A."/>
            <person name="Stephan R."/>
        </authorList>
    </citation>
    <scope>NUCLEOTIDE SEQUENCE [LARGE SCALE GENOMIC DNA]</scope>
    <source>
        <strain evidence="1 2">CEST001</strain>
    </source>
</reference>
<sequence>MKGYKKLIFLFPSELFFFPSENQIYYFFCVAHRIITKSQKELAENTDVSFTYQEIKTGRKVTSIKFCISTNKTTCKNEIAATLEKINPKLQQNMDDINLVKEIIHEPITDVEALKILISAKGDINIVKEKYSYSAAVPKIENMVGWIIDAIKNDYKSPKGKVNKFNEYEQREYDFKELEKKLLGWK</sequence>
<dbReference type="EMBL" id="JABEYB010000032">
    <property type="protein sequence ID" value="NNU78730.1"/>
    <property type="molecule type" value="Genomic_DNA"/>
</dbReference>
<evidence type="ECO:0000313" key="2">
    <source>
        <dbReference type="Proteomes" id="UP000531659"/>
    </source>
</evidence>